<organism evidence="1 2">
    <name type="scientific">Dillenia turbinata</name>
    <dbReference type="NCBI Taxonomy" id="194707"/>
    <lineage>
        <taxon>Eukaryota</taxon>
        <taxon>Viridiplantae</taxon>
        <taxon>Streptophyta</taxon>
        <taxon>Embryophyta</taxon>
        <taxon>Tracheophyta</taxon>
        <taxon>Spermatophyta</taxon>
        <taxon>Magnoliopsida</taxon>
        <taxon>eudicotyledons</taxon>
        <taxon>Gunneridae</taxon>
        <taxon>Pentapetalae</taxon>
        <taxon>Dilleniales</taxon>
        <taxon>Dilleniaceae</taxon>
        <taxon>Dillenia</taxon>
    </lineage>
</organism>
<sequence length="73" mass="8149">MAKSIPTSTTLRNLATKIAASKKLKGSFKTTQVIPTKSLRSDQIKRSNRGRREFFRQTPPATGPQKFEILPSC</sequence>
<proteinExistence type="predicted"/>
<protein>
    <submittedName>
        <fullName evidence="1">Uncharacterized protein</fullName>
    </submittedName>
</protein>
<evidence type="ECO:0000313" key="1">
    <source>
        <dbReference type="EMBL" id="KAK6932948.1"/>
    </source>
</evidence>
<name>A0AAN8VDC2_9MAGN</name>
<evidence type="ECO:0000313" key="2">
    <source>
        <dbReference type="Proteomes" id="UP001370490"/>
    </source>
</evidence>
<accession>A0AAN8VDC2</accession>
<comment type="caution">
    <text evidence="1">The sequence shown here is derived from an EMBL/GenBank/DDBJ whole genome shotgun (WGS) entry which is preliminary data.</text>
</comment>
<gene>
    <name evidence="1" type="ORF">RJ641_035842</name>
</gene>
<reference evidence="1 2" key="1">
    <citation type="submission" date="2023-12" db="EMBL/GenBank/DDBJ databases">
        <title>A high-quality genome assembly for Dillenia turbinata (Dilleniales).</title>
        <authorList>
            <person name="Chanderbali A."/>
        </authorList>
    </citation>
    <scope>NUCLEOTIDE SEQUENCE [LARGE SCALE GENOMIC DNA]</scope>
    <source>
        <strain evidence="1">LSX21</strain>
        <tissue evidence="1">Leaf</tissue>
    </source>
</reference>
<dbReference type="Proteomes" id="UP001370490">
    <property type="component" value="Unassembled WGS sequence"/>
</dbReference>
<dbReference type="EMBL" id="JBAMMX010000009">
    <property type="protein sequence ID" value="KAK6932948.1"/>
    <property type="molecule type" value="Genomic_DNA"/>
</dbReference>
<dbReference type="AlphaFoldDB" id="A0AAN8VDC2"/>
<keyword evidence="2" id="KW-1185">Reference proteome</keyword>